<dbReference type="CDD" id="cd13553">
    <property type="entry name" value="PBP2_NrtA_CpmA_like"/>
    <property type="match status" value="1"/>
</dbReference>
<dbReference type="SUPFAM" id="SSF53850">
    <property type="entry name" value="Periplasmic binding protein-like II"/>
    <property type="match status" value="1"/>
</dbReference>
<dbReference type="InterPro" id="IPR044527">
    <property type="entry name" value="NrtA/CpmA_ABC-bd_dom"/>
</dbReference>
<evidence type="ECO:0000256" key="8">
    <source>
        <dbReference type="ARBA" id="ARBA00023136"/>
    </source>
</evidence>
<dbReference type="Gene3D" id="3.40.190.10">
    <property type="entry name" value="Periplasmic binding protein-like II"/>
    <property type="match status" value="2"/>
</dbReference>
<proteinExistence type="inferred from homology"/>
<keyword evidence="6" id="KW-0997">Cell inner membrane</keyword>
<dbReference type="PANTHER" id="PTHR30024">
    <property type="entry name" value="ALIPHATIC SULFONATES-BINDING PROTEIN-RELATED"/>
    <property type="match status" value="1"/>
</dbReference>
<keyword evidence="7" id="KW-0732">Signal</keyword>
<evidence type="ECO:0000256" key="3">
    <source>
        <dbReference type="ARBA" id="ARBA00010742"/>
    </source>
</evidence>
<comment type="caution">
    <text evidence="9">The sequence shown here is derived from an EMBL/GenBank/DDBJ whole genome shotgun (WGS) entry which is preliminary data.</text>
</comment>
<keyword evidence="10" id="KW-1185">Reference proteome</keyword>
<evidence type="ECO:0000256" key="7">
    <source>
        <dbReference type="ARBA" id="ARBA00022729"/>
    </source>
</evidence>
<evidence type="ECO:0000256" key="4">
    <source>
        <dbReference type="ARBA" id="ARBA00022448"/>
    </source>
</evidence>
<dbReference type="Proteomes" id="UP000246303">
    <property type="component" value="Unassembled WGS sequence"/>
</dbReference>
<dbReference type="PANTHER" id="PTHR30024:SF47">
    <property type="entry name" value="TAURINE-BINDING PERIPLASMIC PROTEIN"/>
    <property type="match status" value="1"/>
</dbReference>
<dbReference type="AlphaFoldDB" id="A0A2V3DSR5"/>
<keyword evidence="8" id="KW-0472">Membrane</keyword>
<evidence type="ECO:0000256" key="5">
    <source>
        <dbReference type="ARBA" id="ARBA00022475"/>
    </source>
</evidence>
<keyword evidence="4" id="KW-0813">Transport</keyword>
<gene>
    <name evidence="9" type="ORF">CVS29_06025</name>
</gene>
<dbReference type="Pfam" id="PF13379">
    <property type="entry name" value="NMT1_2"/>
    <property type="match status" value="1"/>
</dbReference>
<evidence type="ECO:0000313" key="10">
    <source>
        <dbReference type="Proteomes" id="UP000246303"/>
    </source>
</evidence>
<comment type="subcellular location">
    <subcellularLocation>
        <location evidence="2">Cell inner membrane</location>
    </subcellularLocation>
    <subcellularLocation>
        <location evidence="1">Periplasm</location>
    </subcellularLocation>
</comment>
<dbReference type="OrthoDB" id="506341at2"/>
<sequence length="392" mass="39936">MTRIPATPPESTVAPELKTIRIVAGQKTRHKLRKVEIVVLAALIALISAGAAIAAGSAGTNTATNYANDGHAVAGPAASLRLGYFANVTHAPALIGVNNGILARHLGATTLETQVFNAGPSAIEALNAGAIDAAYLGPNPAINSFVTSGGESIRIIAGATSGGAQLVVKPAITSAAQLRGKVLATPQLGGTQDVALRSWLAGQGMATTPSGGGDVTINPTDNASTLKLFQEGKLDGAWLPEPWASRLVLQAGARVLVNEANLWDQGKFATTILIVSKQFLVEHPQTVEALLAGNTEAIDWLNTHPKDAATAVNAALKSAAGKELPSDVLDRSLAGLSFSADPQAGTFPKLLADGVNAGVGKPANLSGIFELHPLNRILQKNGQPAVSAAGMG</sequence>
<keyword evidence="5" id="KW-1003">Cell membrane</keyword>
<dbReference type="GO" id="GO:0005886">
    <property type="term" value="C:plasma membrane"/>
    <property type="evidence" value="ECO:0007669"/>
    <property type="project" value="UniProtKB-SubCell"/>
</dbReference>
<dbReference type="EMBL" id="QHLZ01000003">
    <property type="protein sequence ID" value="PXA66256.1"/>
    <property type="molecule type" value="Genomic_DNA"/>
</dbReference>
<dbReference type="RefSeq" id="WP_110105450.1">
    <property type="nucleotide sequence ID" value="NZ_JACBZZ010000001.1"/>
</dbReference>
<evidence type="ECO:0000256" key="6">
    <source>
        <dbReference type="ARBA" id="ARBA00022519"/>
    </source>
</evidence>
<organism evidence="9 10">
    <name type="scientific">Arthrobacter psychrochitiniphilus</name>
    <dbReference type="NCBI Taxonomy" id="291045"/>
    <lineage>
        <taxon>Bacteria</taxon>
        <taxon>Bacillati</taxon>
        <taxon>Actinomycetota</taxon>
        <taxon>Actinomycetes</taxon>
        <taxon>Micrococcales</taxon>
        <taxon>Micrococcaceae</taxon>
        <taxon>Arthrobacter</taxon>
    </lineage>
</organism>
<evidence type="ECO:0000256" key="2">
    <source>
        <dbReference type="ARBA" id="ARBA00004533"/>
    </source>
</evidence>
<comment type="similarity">
    <text evidence="3">Belongs to the bacterial solute-binding protein SsuA/TauA family.</text>
</comment>
<reference evidence="9 10" key="1">
    <citation type="submission" date="2018-05" db="EMBL/GenBank/DDBJ databases">
        <title>Genetic diversity of glacier-inhabiting Cryobacterium bacteria in China and description of Cryobacterium mengkeensis sp. nov. and Arthrobacter glacialis sp. nov.</title>
        <authorList>
            <person name="Liu Q."/>
            <person name="Xin Y.-H."/>
        </authorList>
    </citation>
    <scope>NUCLEOTIDE SEQUENCE [LARGE SCALE GENOMIC DNA]</scope>
    <source>
        <strain evidence="9 10">GP3</strain>
    </source>
</reference>
<protein>
    <submittedName>
        <fullName evidence="9">Sulfonate ABC transporter substrate-binding protein</fullName>
    </submittedName>
</protein>
<accession>A0A2V3DSR5</accession>
<name>A0A2V3DSR5_9MICC</name>
<dbReference type="GO" id="GO:0042597">
    <property type="term" value="C:periplasmic space"/>
    <property type="evidence" value="ECO:0007669"/>
    <property type="project" value="UniProtKB-SubCell"/>
</dbReference>
<evidence type="ECO:0000256" key="1">
    <source>
        <dbReference type="ARBA" id="ARBA00004418"/>
    </source>
</evidence>
<evidence type="ECO:0000313" key="9">
    <source>
        <dbReference type="EMBL" id="PXA66256.1"/>
    </source>
</evidence>